<evidence type="ECO:0000313" key="3">
    <source>
        <dbReference type="Proteomes" id="UP001595583"/>
    </source>
</evidence>
<sequence length="404" mass="44541">MTAQAGKFSSASAQPVPLARAGAFPFTVETHADLSSIEALWRRFESSGISTIFQRYDWVDAYVRHVLPHEKARPAIVLGRLEGKPAFVLPLAIARKGPVRVASWIGGKHSSYNFGLWSPEAAATIARLPVGTIDKMLGGALDADCAVLARTPKSHQDVPQPFAGLPSSPSPTEGYSFALDGGFEAVLKRTDGAGRRRRVRTKERRMAEIGPMHYGKAHDLTQALAALDFFFEQKALRLAEQGKPNSFSEPGVKDFYRDLLAQSQAMDEPLLEMTHLCVDGRLRAVRGAGIHQGRLNGYFMTFARDDVVTHSPGHVLLFRHIEECCERGLNAYDLGVGYEEYKTHWCDVIHELDDVYAAFTPLGSAMIAAIQAGNAVKAHIRRHKALWQRLKLVQAYLSRHGASE</sequence>
<name>A0ABV7K8D5_9HYPH</name>
<reference evidence="3" key="1">
    <citation type="journal article" date="2019" name="Int. J. Syst. Evol. Microbiol.">
        <title>The Global Catalogue of Microorganisms (GCM) 10K type strain sequencing project: providing services to taxonomists for standard genome sequencing and annotation.</title>
        <authorList>
            <consortium name="The Broad Institute Genomics Platform"/>
            <consortium name="The Broad Institute Genome Sequencing Center for Infectious Disease"/>
            <person name="Wu L."/>
            <person name="Ma J."/>
        </authorList>
    </citation>
    <scope>NUCLEOTIDE SEQUENCE [LARGE SCALE GENOMIC DNA]</scope>
    <source>
        <strain evidence="3">KCTC 52165</strain>
    </source>
</reference>
<dbReference type="Proteomes" id="UP001595583">
    <property type="component" value="Unassembled WGS sequence"/>
</dbReference>
<accession>A0ABV7K8D5</accession>
<keyword evidence="3" id="KW-1185">Reference proteome</keyword>
<dbReference type="Pfam" id="PF13480">
    <property type="entry name" value="Acetyltransf_6"/>
    <property type="match status" value="1"/>
</dbReference>
<dbReference type="RefSeq" id="WP_378220374.1">
    <property type="nucleotide sequence ID" value="NZ_JBHRTK010000012.1"/>
</dbReference>
<evidence type="ECO:0000313" key="2">
    <source>
        <dbReference type="EMBL" id="MFC3206559.1"/>
    </source>
</evidence>
<dbReference type="InterPro" id="IPR016181">
    <property type="entry name" value="Acyl_CoA_acyltransferase"/>
</dbReference>
<gene>
    <name evidence="2" type="ORF">ACFOHJ_10090</name>
</gene>
<proteinExistence type="predicted"/>
<comment type="caution">
    <text evidence="2">The sequence shown here is derived from an EMBL/GenBank/DDBJ whole genome shotgun (WGS) entry which is preliminary data.</text>
</comment>
<protein>
    <submittedName>
        <fullName evidence="2">GNAT family N-acetyltransferase</fullName>
    </submittedName>
</protein>
<dbReference type="SUPFAM" id="SSF55729">
    <property type="entry name" value="Acyl-CoA N-acyltransferases (Nat)"/>
    <property type="match status" value="1"/>
</dbReference>
<evidence type="ECO:0000259" key="1">
    <source>
        <dbReference type="Pfam" id="PF13480"/>
    </source>
</evidence>
<dbReference type="InterPro" id="IPR038740">
    <property type="entry name" value="BioF2-like_GNAT_dom"/>
</dbReference>
<organism evidence="2 3">
    <name type="scientific">Aquamicrobium soli</name>
    <dbReference type="NCBI Taxonomy" id="1811518"/>
    <lineage>
        <taxon>Bacteria</taxon>
        <taxon>Pseudomonadati</taxon>
        <taxon>Pseudomonadota</taxon>
        <taxon>Alphaproteobacteria</taxon>
        <taxon>Hyphomicrobiales</taxon>
        <taxon>Phyllobacteriaceae</taxon>
        <taxon>Aquamicrobium</taxon>
    </lineage>
</organism>
<feature type="domain" description="BioF2-like acetyltransferase" evidence="1">
    <location>
        <begin position="195"/>
        <end position="342"/>
    </location>
</feature>
<dbReference type="EMBL" id="JBHRTK010000012">
    <property type="protein sequence ID" value="MFC3206559.1"/>
    <property type="molecule type" value="Genomic_DNA"/>
</dbReference>